<name>A0A8C0X6Q0_CASCN</name>
<proteinExistence type="predicted"/>
<feature type="region of interest" description="Disordered" evidence="1">
    <location>
        <begin position="90"/>
        <end position="121"/>
    </location>
</feature>
<reference evidence="2" key="1">
    <citation type="submission" date="2023-09" db="UniProtKB">
        <authorList>
            <consortium name="Ensembl"/>
        </authorList>
    </citation>
    <scope>IDENTIFICATION</scope>
</reference>
<accession>A0A8C0X6Q0</accession>
<organism evidence="2">
    <name type="scientific">Castor canadensis</name>
    <name type="common">American beaver</name>
    <dbReference type="NCBI Taxonomy" id="51338"/>
    <lineage>
        <taxon>Eukaryota</taxon>
        <taxon>Metazoa</taxon>
        <taxon>Chordata</taxon>
        <taxon>Craniata</taxon>
        <taxon>Vertebrata</taxon>
        <taxon>Euteleostomi</taxon>
        <taxon>Mammalia</taxon>
        <taxon>Eutheria</taxon>
        <taxon>Euarchontoglires</taxon>
        <taxon>Glires</taxon>
        <taxon>Rodentia</taxon>
        <taxon>Castorimorpha</taxon>
        <taxon>Castoridae</taxon>
        <taxon>Castor</taxon>
    </lineage>
</organism>
<dbReference type="AlphaFoldDB" id="A0A8C0X6Q0"/>
<evidence type="ECO:0000313" key="2">
    <source>
        <dbReference type="Ensembl" id="ENSCCNP00000022948.1"/>
    </source>
</evidence>
<protein>
    <submittedName>
        <fullName evidence="2">Uncharacterized protein</fullName>
    </submittedName>
</protein>
<sequence length="166" mass="18764">MEEWTILLNFNPKLASPSPVSSACSRPSGVRVRSFSREPSTRYWECLMRKMVPCGLGFVVVQPERQLFLSRFHILFGRLIRDSGSRLSQLGSQTHLAQRPRQRTAKSTAAEPPTRPPSAPHHGVPLMLDLKAWFISPPCPHPLPYHPLHPPAPPLNTQQKLFCPYL</sequence>
<evidence type="ECO:0000256" key="1">
    <source>
        <dbReference type="SAM" id="MobiDB-lite"/>
    </source>
</evidence>
<dbReference type="Ensembl" id="ENSCCNT00000029364.1">
    <property type="protein sequence ID" value="ENSCCNP00000022948.1"/>
    <property type="gene ID" value="ENSCCNG00000022575.1"/>
</dbReference>